<dbReference type="CDD" id="cd01031">
    <property type="entry name" value="EriC"/>
    <property type="match status" value="1"/>
</dbReference>
<dbReference type="RefSeq" id="WP_315571825.1">
    <property type="nucleotide sequence ID" value="NZ_CP118868.1"/>
</dbReference>
<dbReference type="EMBL" id="CP118868">
    <property type="protein sequence ID" value="WEG35710.1"/>
    <property type="molecule type" value="Genomic_DNA"/>
</dbReference>
<name>A0ABY8C4T8_9FIRM</name>
<comment type="subcellular location">
    <subcellularLocation>
        <location evidence="1">Membrane</location>
        <topology evidence="1">Multi-pass membrane protein</topology>
    </subcellularLocation>
</comment>
<keyword evidence="6 8" id="KW-0472">Membrane</keyword>
<evidence type="ECO:0000256" key="4">
    <source>
        <dbReference type="ARBA" id="ARBA00022989"/>
    </source>
</evidence>
<feature type="transmembrane region" description="Helical" evidence="8">
    <location>
        <begin position="226"/>
        <end position="249"/>
    </location>
</feature>
<dbReference type="SUPFAM" id="SSF81340">
    <property type="entry name" value="Clc chloride channel"/>
    <property type="match status" value="1"/>
</dbReference>
<keyword evidence="5" id="KW-0406">Ion transport</keyword>
<reference evidence="9 10" key="1">
    <citation type="submission" date="2023-02" db="EMBL/GenBank/DDBJ databases">
        <title>Novel Oscillospiraceae bacterial genomes.</title>
        <authorList>
            <person name="Srinivasan S."/>
            <person name="Austin M.N."/>
            <person name="Fiedler T.L."/>
            <person name="Strenk S.M."/>
            <person name="Agnew K.J."/>
            <person name="Nagana Gowda G.A."/>
            <person name="Raftery D."/>
            <person name="Beamer M.A."/>
            <person name="Achilles S.L."/>
            <person name="Wiesenfeld H.C."/>
            <person name="Fredricks D.N."/>
            <person name="Hillier S.L."/>
        </authorList>
    </citation>
    <scope>NUCLEOTIDE SEQUENCE [LARGE SCALE GENOMIC DNA]</scope>
    <source>
        <strain evidence="9 10">CHIC02 1186E3-8</strain>
    </source>
</reference>
<dbReference type="InterPro" id="IPR014743">
    <property type="entry name" value="Cl-channel_core"/>
</dbReference>
<feature type="transmembrane region" description="Helical" evidence="8">
    <location>
        <begin position="385"/>
        <end position="403"/>
    </location>
</feature>
<evidence type="ECO:0000256" key="8">
    <source>
        <dbReference type="SAM" id="Phobius"/>
    </source>
</evidence>
<dbReference type="InterPro" id="IPR001807">
    <property type="entry name" value="ClC"/>
</dbReference>
<evidence type="ECO:0000313" key="10">
    <source>
        <dbReference type="Proteomes" id="UP001220478"/>
    </source>
</evidence>
<keyword evidence="4 8" id="KW-1133">Transmembrane helix</keyword>
<accession>A0ABY8C4T8</accession>
<feature type="transmembrane region" description="Helical" evidence="8">
    <location>
        <begin position="323"/>
        <end position="345"/>
    </location>
</feature>
<dbReference type="PANTHER" id="PTHR45711">
    <property type="entry name" value="CHLORIDE CHANNEL PROTEIN"/>
    <property type="match status" value="1"/>
</dbReference>
<dbReference type="Pfam" id="PF00654">
    <property type="entry name" value="Voltage_CLC"/>
    <property type="match status" value="1"/>
</dbReference>
<dbReference type="PRINTS" id="PR00762">
    <property type="entry name" value="CLCHANNEL"/>
</dbReference>
<feature type="transmembrane region" description="Helical" evidence="8">
    <location>
        <begin position="55"/>
        <end position="74"/>
    </location>
</feature>
<keyword evidence="7" id="KW-0868">Chloride</keyword>
<proteinExistence type="predicted"/>
<evidence type="ECO:0000256" key="2">
    <source>
        <dbReference type="ARBA" id="ARBA00022448"/>
    </source>
</evidence>
<evidence type="ECO:0000256" key="3">
    <source>
        <dbReference type="ARBA" id="ARBA00022692"/>
    </source>
</evidence>
<keyword evidence="3 8" id="KW-0812">Transmembrane</keyword>
<evidence type="ECO:0000313" key="9">
    <source>
        <dbReference type="EMBL" id="WEG35710.1"/>
    </source>
</evidence>
<dbReference type="Proteomes" id="UP001220478">
    <property type="component" value="Chromosome"/>
</dbReference>
<feature type="transmembrane region" description="Helical" evidence="8">
    <location>
        <begin position="351"/>
        <end position="378"/>
    </location>
</feature>
<keyword evidence="10" id="KW-1185">Reference proteome</keyword>
<evidence type="ECO:0000256" key="5">
    <source>
        <dbReference type="ARBA" id="ARBA00023065"/>
    </source>
</evidence>
<evidence type="ECO:0000256" key="6">
    <source>
        <dbReference type="ARBA" id="ARBA00023136"/>
    </source>
</evidence>
<feature type="transmembrane region" description="Helical" evidence="8">
    <location>
        <begin position="261"/>
        <end position="279"/>
    </location>
</feature>
<feature type="transmembrane region" description="Helical" evidence="8">
    <location>
        <begin position="188"/>
        <end position="206"/>
    </location>
</feature>
<feature type="transmembrane region" description="Helical" evidence="8">
    <location>
        <begin position="151"/>
        <end position="176"/>
    </location>
</feature>
<gene>
    <name evidence="9" type="ORF">PYS61_00685</name>
</gene>
<sequence length="436" mass="47641">MKLMKQDEILTGGELCLFALTGILTGLIITAYKSGLKVLSGLMRQLLTFTQNNPLYSWLFVLALLLIGLIVYLLTLHDPDSLGSGIPVLYALIDRKKKNKWQRTLPLRFITSLLTVGSGLTLGREGPSVQMGGLVGQGVRELYAKEAEPRYFIGAGAGAALAVAFNAPFAGICFSLEEMIKRFNKKAVCGSIVTVFFAVIASDCLLPNVPLLQAVPKFQILSLRQYFIVALIGILAGLSGCLFNFLILNSNFLYRYLPRQFVLPFTLIALLILCDPRLFGVGENMLEYSLKENVGLTTLIYFYLMKLLLLALAFGINVPGGTLVPLLVSGALLGNIYGTLLANLGQIDNSMIFFFVLLGMCGHFAAIVRTPLTAIILVWEISGGALAYMLCLVLVSLLAYMTAEFLRVPPFYEYLYDKMLQSLPAKGEAPASTLKS</sequence>
<evidence type="ECO:0000256" key="1">
    <source>
        <dbReference type="ARBA" id="ARBA00004141"/>
    </source>
</evidence>
<dbReference type="Gene3D" id="1.10.3080.10">
    <property type="entry name" value="Clc chloride channel"/>
    <property type="match status" value="1"/>
</dbReference>
<feature type="transmembrane region" description="Helical" evidence="8">
    <location>
        <begin position="299"/>
        <end position="316"/>
    </location>
</feature>
<organism evidence="9 10">
    <name type="scientific">Amygdalobacter indicium</name>
    <dbReference type="NCBI Taxonomy" id="3029272"/>
    <lineage>
        <taxon>Bacteria</taxon>
        <taxon>Bacillati</taxon>
        <taxon>Bacillota</taxon>
        <taxon>Clostridia</taxon>
        <taxon>Eubacteriales</taxon>
        <taxon>Oscillospiraceae</taxon>
        <taxon>Amygdalobacter</taxon>
    </lineage>
</organism>
<keyword evidence="2" id="KW-0813">Transport</keyword>
<feature type="transmembrane region" description="Helical" evidence="8">
    <location>
        <begin position="12"/>
        <end position="35"/>
    </location>
</feature>
<protein>
    <submittedName>
        <fullName evidence="9">ClC family H(+)/Cl(-) exchange transporter</fullName>
    </submittedName>
</protein>
<dbReference type="PANTHER" id="PTHR45711:SF6">
    <property type="entry name" value="CHLORIDE CHANNEL PROTEIN"/>
    <property type="match status" value="1"/>
</dbReference>
<evidence type="ECO:0000256" key="7">
    <source>
        <dbReference type="ARBA" id="ARBA00023214"/>
    </source>
</evidence>